<proteinExistence type="predicted"/>
<keyword evidence="2" id="KW-1185">Reference proteome</keyword>
<dbReference type="Proteomes" id="UP000264541">
    <property type="component" value="Unassembled WGS sequence"/>
</dbReference>
<sequence length="63" mass="7135">MTSRGWALKLDIKKSGSALAEEERLKVATSTSCASGLYFSAKKSYFNLVKKNALQKFFCRDFY</sequence>
<comment type="caution">
    <text evidence="1">The sequence shown here is derived from an EMBL/GenBank/DDBJ whole genome shotgun (WGS) entry which is preliminary data.</text>
</comment>
<protein>
    <submittedName>
        <fullName evidence="1">Uncharacterized protein</fullName>
    </submittedName>
</protein>
<name>A0A372LKJ6_9BACI</name>
<reference evidence="1 2" key="1">
    <citation type="submission" date="2018-08" db="EMBL/GenBank/DDBJ databases">
        <title>Bacillus chawlae sp. nov., Bacillus glennii sp. nov., and Bacillus saganii sp. nov. Isolated from the Vehicle Assembly Building at Kennedy Space Center where the Viking Spacecraft were Assembled.</title>
        <authorList>
            <person name="Seuylemezian A."/>
            <person name="Vaishampayan P."/>
        </authorList>
    </citation>
    <scope>NUCLEOTIDE SEQUENCE [LARGE SCALE GENOMIC DNA]</scope>
    <source>
        <strain evidence="1 2">V47-23a</strain>
    </source>
</reference>
<evidence type="ECO:0000313" key="1">
    <source>
        <dbReference type="EMBL" id="RFU67269.1"/>
    </source>
</evidence>
<dbReference type="EMBL" id="QVTE01000045">
    <property type="protein sequence ID" value="RFU67269.1"/>
    <property type="molecule type" value="Genomic_DNA"/>
</dbReference>
<organism evidence="1 2">
    <name type="scientific">Peribacillus saganii</name>
    <dbReference type="NCBI Taxonomy" id="2303992"/>
    <lineage>
        <taxon>Bacteria</taxon>
        <taxon>Bacillati</taxon>
        <taxon>Bacillota</taxon>
        <taxon>Bacilli</taxon>
        <taxon>Bacillales</taxon>
        <taxon>Bacillaceae</taxon>
        <taxon>Peribacillus</taxon>
    </lineage>
</organism>
<accession>A0A372LKJ6</accession>
<evidence type="ECO:0000313" key="2">
    <source>
        <dbReference type="Proteomes" id="UP000264541"/>
    </source>
</evidence>
<gene>
    <name evidence="1" type="ORF">D0469_15325</name>
</gene>
<dbReference type="AlphaFoldDB" id="A0A372LKJ6"/>